<dbReference type="RefSeq" id="WP_033524895.1">
    <property type="nucleotide sequence ID" value="NZ_JAVRFJ010000030.1"/>
</dbReference>
<proteinExistence type="predicted"/>
<reference evidence="1" key="1">
    <citation type="submission" date="2024-05" db="EMBL/GenBank/DDBJ databases">
        <title>30 novel species of actinomycetes from the DSMZ collection.</title>
        <authorList>
            <person name="Nouioui I."/>
        </authorList>
    </citation>
    <scope>NUCLEOTIDE SEQUENCE</scope>
    <source>
        <strain evidence="1">DSM 3412</strain>
    </source>
</reference>
<dbReference type="EMBL" id="JAVRFJ010000030">
    <property type="protein sequence ID" value="MDT0571599.1"/>
    <property type="molecule type" value="Genomic_DNA"/>
</dbReference>
<accession>A0ABU2Z4T5</accession>
<keyword evidence="2" id="KW-1185">Reference proteome</keyword>
<gene>
    <name evidence="1" type="ORF">RM704_29755</name>
</gene>
<evidence type="ECO:0000313" key="1">
    <source>
        <dbReference type="EMBL" id="MDT0571599.1"/>
    </source>
</evidence>
<evidence type="ECO:0000313" key="2">
    <source>
        <dbReference type="Proteomes" id="UP001180737"/>
    </source>
</evidence>
<protein>
    <submittedName>
        <fullName evidence="1">Uncharacterized protein</fullName>
    </submittedName>
</protein>
<sequence length="114" mass="12924">MGIGNRRLAELIRELVSDDGRRRERGSDRVEDWMNSYSPKEARVIAETLALMASFEESRTCLEAQLHALSELDTADRTGGADLTPLRDIPDARIHVEHRDYLEDLAPYLEKGAE</sequence>
<dbReference type="Proteomes" id="UP001180737">
    <property type="component" value="Unassembled WGS sequence"/>
</dbReference>
<comment type="caution">
    <text evidence="1">The sequence shown here is derived from an EMBL/GenBank/DDBJ whole genome shotgun (WGS) entry which is preliminary data.</text>
</comment>
<name>A0ABU2Z4T5_9ACTN</name>
<organism evidence="1 2">
    <name type="scientific">Streptomyces gottesmaniae</name>
    <dbReference type="NCBI Taxonomy" id="3075518"/>
    <lineage>
        <taxon>Bacteria</taxon>
        <taxon>Bacillati</taxon>
        <taxon>Actinomycetota</taxon>
        <taxon>Actinomycetes</taxon>
        <taxon>Kitasatosporales</taxon>
        <taxon>Streptomycetaceae</taxon>
        <taxon>Streptomyces</taxon>
    </lineage>
</organism>